<dbReference type="EMBL" id="JBITPR010000042">
    <property type="protein sequence ID" value="MFI7872312.1"/>
    <property type="molecule type" value="Genomic_DNA"/>
</dbReference>
<dbReference type="PRINTS" id="PR00080">
    <property type="entry name" value="SDRFAMILY"/>
</dbReference>
<sequence>MLVTGASSGLGAELARRLAARGANLVLVARRRERLDELATELARVHAIRAEVITADLSAPGASGRLVADLDASGSTVDSLANCAGFGLGDAFVDQDLESISSLISVNVTALTELTRLLLPRLLAAQRGFLLNVASTAAYQPTPGMAVYGASKAYVLSLTEALAAETQGSGLRVLAISPGPTRTEFFDVAGGEGLAVGRFQTPSQVIDRVLEVLERRNGPASTVSGWANRVAARAAGLAPRRLTLAVARRAIG</sequence>
<dbReference type="SUPFAM" id="SSF51735">
    <property type="entry name" value="NAD(P)-binding Rossmann-fold domains"/>
    <property type="match status" value="1"/>
</dbReference>
<organism evidence="4 5">
    <name type="scientific">Streptomyces salinarius</name>
    <dbReference type="NCBI Taxonomy" id="2762598"/>
    <lineage>
        <taxon>Bacteria</taxon>
        <taxon>Bacillati</taxon>
        <taxon>Actinomycetota</taxon>
        <taxon>Actinomycetes</taxon>
        <taxon>Kitasatosporales</taxon>
        <taxon>Streptomycetaceae</taxon>
        <taxon>Streptomyces</taxon>
    </lineage>
</organism>
<dbReference type="InterPro" id="IPR002347">
    <property type="entry name" value="SDR_fam"/>
</dbReference>
<evidence type="ECO:0000313" key="4">
    <source>
        <dbReference type="EMBL" id="MFI7872312.1"/>
    </source>
</evidence>
<dbReference type="CDD" id="cd05233">
    <property type="entry name" value="SDR_c"/>
    <property type="match status" value="1"/>
</dbReference>
<dbReference type="PANTHER" id="PTHR44196">
    <property type="entry name" value="DEHYDROGENASE/REDUCTASE SDR FAMILY MEMBER 7B"/>
    <property type="match status" value="1"/>
</dbReference>
<dbReference type="PROSITE" id="PS00061">
    <property type="entry name" value="ADH_SHORT"/>
    <property type="match status" value="1"/>
</dbReference>
<evidence type="ECO:0000313" key="5">
    <source>
        <dbReference type="Proteomes" id="UP001614264"/>
    </source>
</evidence>
<dbReference type="InterPro" id="IPR020904">
    <property type="entry name" value="Sc_DH/Rdtase_CS"/>
</dbReference>
<accession>A0ABW8BBD3</accession>
<dbReference type="RefSeq" id="WP_399593018.1">
    <property type="nucleotide sequence ID" value="NZ_JBITPR010000042.1"/>
</dbReference>
<dbReference type="EC" id="1.-.-.-" evidence="4"/>
<dbReference type="PANTHER" id="PTHR44196:SF2">
    <property type="entry name" value="SHORT-CHAIN DEHYDROGENASE-RELATED"/>
    <property type="match status" value="1"/>
</dbReference>
<dbReference type="PIRSF" id="PIRSF000126">
    <property type="entry name" value="11-beta-HSD1"/>
    <property type="match status" value="1"/>
</dbReference>
<evidence type="ECO:0000256" key="1">
    <source>
        <dbReference type="ARBA" id="ARBA00006484"/>
    </source>
</evidence>
<dbReference type="Proteomes" id="UP001614264">
    <property type="component" value="Unassembled WGS sequence"/>
</dbReference>
<dbReference type="InterPro" id="IPR036291">
    <property type="entry name" value="NAD(P)-bd_dom_sf"/>
</dbReference>
<keyword evidence="2 4" id="KW-0560">Oxidoreductase</keyword>
<proteinExistence type="inferred from homology"/>
<dbReference type="Gene3D" id="3.40.50.720">
    <property type="entry name" value="NAD(P)-binding Rossmann-like Domain"/>
    <property type="match status" value="1"/>
</dbReference>
<comment type="similarity">
    <text evidence="1 3">Belongs to the short-chain dehydrogenases/reductases (SDR) family.</text>
</comment>
<dbReference type="PRINTS" id="PR00081">
    <property type="entry name" value="GDHRDH"/>
</dbReference>
<name>A0ABW8BBD3_9ACTN</name>
<comment type="caution">
    <text evidence="4">The sequence shown here is derived from an EMBL/GenBank/DDBJ whole genome shotgun (WGS) entry which is preliminary data.</text>
</comment>
<dbReference type="GO" id="GO:0016491">
    <property type="term" value="F:oxidoreductase activity"/>
    <property type="evidence" value="ECO:0007669"/>
    <property type="project" value="UniProtKB-KW"/>
</dbReference>
<evidence type="ECO:0000256" key="3">
    <source>
        <dbReference type="RuleBase" id="RU000363"/>
    </source>
</evidence>
<dbReference type="Pfam" id="PF00106">
    <property type="entry name" value="adh_short"/>
    <property type="match status" value="1"/>
</dbReference>
<gene>
    <name evidence="4" type="ORF">AB4829_17150</name>
</gene>
<keyword evidence="5" id="KW-1185">Reference proteome</keyword>
<evidence type="ECO:0000256" key="2">
    <source>
        <dbReference type="ARBA" id="ARBA00023002"/>
    </source>
</evidence>
<protein>
    <submittedName>
        <fullName evidence="4">SDR family NAD(P)-dependent oxidoreductase</fullName>
        <ecNumber evidence="4">1.-.-.-</ecNumber>
    </submittedName>
</protein>
<reference evidence="4 5" key="1">
    <citation type="submission" date="2024-07" db="EMBL/GenBank/DDBJ databases">
        <title>Whole genome sequencing of Prodigiosin pigment-producing Streptomyces salinarius isolated from rhizosphere soil of Arachis hypogaea.</title>
        <authorList>
            <person name="Vidhya A."/>
            <person name="Ramya S."/>
        </authorList>
    </citation>
    <scope>NUCLEOTIDE SEQUENCE [LARGE SCALE GENOMIC DNA]</scope>
    <source>
        <strain evidence="4 5">VRMG2420</strain>
    </source>
</reference>